<sequence>MRELNLSIQLKNIDLSGITFIEELNKVDEESKELQEALFVYMYSNINPQNENIKKAKHHVIEEFWDIVQANLGVLDKLGIKADEVMKGYSKHLAKLKDRPRVKED</sequence>
<gene>
    <name evidence="1" type="ORF">BGI42_11460</name>
</gene>
<proteinExistence type="predicted"/>
<organism evidence="1 2">
    <name type="scientific">Clostridium taeniosporum</name>
    <dbReference type="NCBI Taxonomy" id="394958"/>
    <lineage>
        <taxon>Bacteria</taxon>
        <taxon>Bacillati</taxon>
        <taxon>Bacillota</taxon>
        <taxon>Clostridia</taxon>
        <taxon>Eubacteriales</taxon>
        <taxon>Clostridiaceae</taxon>
        <taxon>Clostridium</taxon>
    </lineage>
</organism>
<evidence type="ECO:0000313" key="2">
    <source>
        <dbReference type="Proteomes" id="UP000094652"/>
    </source>
</evidence>
<dbReference type="OrthoDB" id="1700487at2"/>
<dbReference type="RefSeq" id="WP_069680448.1">
    <property type="nucleotide sequence ID" value="NZ_CP017253.2"/>
</dbReference>
<reference evidence="2" key="1">
    <citation type="submission" date="2016-09" db="EMBL/GenBank/DDBJ databases">
        <title>Genomics of Clostridium taeniosporum, an organism which forms endospores with ribbon-like appendages.</title>
        <authorList>
            <person name="Walker J.R."/>
        </authorList>
    </citation>
    <scope>NUCLEOTIDE SEQUENCE [LARGE SCALE GENOMIC DNA]</scope>
    <source>
        <strain evidence="2">1/k</strain>
    </source>
</reference>
<dbReference type="STRING" id="394958.BGI42_11460"/>
<keyword evidence="2" id="KW-1185">Reference proteome</keyword>
<dbReference type="AlphaFoldDB" id="A0A1D7XLS3"/>
<name>A0A1D7XLS3_9CLOT</name>
<dbReference type="KEGG" id="ctae:BGI42_11460"/>
<evidence type="ECO:0008006" key="3">
    <source>
        <dbReference type="Google" id="ProtNLM"/>
    </source>
</evidence>
<accession>A0A1D7XLS3</accession>
<dbReference type="EMBL" id="CP017253">
    <property type="protein sequence ID" value="AOR24313.1"/>
    <property type="molecule type" value="Genomic_DNA"/>
</dbReference>
<evidence type="ECO:0000313" key="1">
    <source>
        <dbReference type="EMBL" id="AOR24313.1"/>
    </source>
</evidence>
<protein>
    <recommendedName>
        <fullName evidence="3">NTP pyrophosphohydrolase MazG putative catalytic core domain-containing protein</fullName>
    </recommendedName>
</protein>
<dbReference type="Proteomes" id="UP000094652">
    <property type="component" value="Chromosome"/>
</dbReference>